<dbReference type="EMBL" id="LCLJ01000020">
    <property type="protein sequence ID" value="KKU14597.1"/>
    <property type="molecule type" value="Genomic_DNA"/>
</dbReference>
<dbReference type="SUPFAM" id="SSF56194">
    <property type="entry name" value="Uridine diphospho-N-Acetylenolpyruvylglucosamine reductase, MurB, C-terminal domain"/>
    <property type="match status" value="1"/>
</dbReference>
<comment type="catalytic activity">
    <reaction evidence="15 16">
        <text>UDP-N-acetyl-alpha-D-muramate + NADP(+) = UDP-N-acetyl-3-O-(1-carboxyvinyl)-alpha-D-glucosamine + NADPH + H(+)</text>
        <dbReference type="Rhea" id="RHEA:12248"/>
        <dbReference type="ChEBI" id="CHEBI:15378"/>
        <dbReference type="ChEBI" id="CHEBI:57783"/>
        <dbReference type="ChEBI" id="CHEBI:58349"/>
        <dbReference type="ChEBI" id="CHEBI:68483"/>
        <dbReference type="ChEBI" id="CHEBI:70757"/>
        <dbReference type="EC" id="1.3.1.98"/>
    </reaction>
</comment>
<sequence>MFQIEENVSLAQFTTFGVGGKARYFCEPKNKEGVKYAYTFAKEKQIPVFVLGAGSNLLVSDDGYEGLVVRQALTGISVLEKSDAAISVYVGAGEAWDRFVLWVVEHNCAGIECLSGIPGTVGGFIFENAGAYRQNCNDHIVSIDAFDGKEGVWRTFSKDESDFSYHMSFFKKNTGRYFIAGARFDFPRSETVCTRCMYKDNKFDFSKLFPETESMPSLTQMRNAILRVRGDKGMLIMDGFESFKSVGSFFGLPPVSREKFLEIEQIANTINKKKALELSPWYWEHNDGTVKIAPAFLLEFTEFVKGYRCGNVGISPKHSLAVVNYGGTAREIKSLAENMQKKVFELFGVRLVPEVTYIGFPA</sequence>
<evidence type="ECO:0000313" key="18">
    <source>
        <dbReference type="EMBL" id="KKU14597.1"/>
    </source>
</evidence>
<dbReference type="GO" id="GO:0009252">
    <property type="term" value="P:peptidoglycan biosynthetic process"/>
    <property type="evidence" value="ECO:0007669"/>
    <property type="project" value="UniProtKB-UniRule"/>
</dbReference>
<keyword evidence="7 16" id="KW-0285">Flavoprotein</keyword>
<evidence type="ECO:0000256" key="5">
    <source>
        <dbReference type="ARBA" id="ARBA00022490"/>
    </source>
</evidence>
<evidence type="ECO:0000256" key="3">
    <source>
        <dbReference type="ARBA" id="ARBA00004496"/>
    </source>
</evidence>
<dbReference type="PROSITE" id="PS51387">
    <property type="entry name" value="FAD_PCMH"/>
    <property type="match status" value="1"/>
</dbReference>
<dbReference type="PANTHER" id="PTHR21071:SF4">
    <property type="entry name" value="UDP-N-ACETYLENOLPYRUVOYLGLUCOSAMINE REDUCTASE"/>
    <property type="match status" value="1"/>
</dbReference>
<keyword evidence="13 16" id="KW-0131">Cell cycle</keyword>
<keyword evidence="8 16" id="KW-0274">FAD</keyword>
<dbReference type="PANTHER" id="PTHR21071">
    <property type="entry name" value="UDP-N-ACETYLENOLPYRUVOYLGLUCOSAMINE REDUCTASE"/>
    <property type="match status" value="1"/>
</dbReference>
<dbReference type="InterPro" id="IPR006094">
    <property type="entry name" value="Oxid_FAD_bind_N"/>
</dbReference>
<evidence type="ECO:0000256" key="2">
    <source>
        <dbReference type="ARBA" id="ARBA00003921"/>
    </source>
</evidence>
<keyword evidence="9 16" id="KW-0521">NADP</keyword>
<dbReference type="Pfam" id="PF02873">
    <property type="entry name" value="MurB_C"/>
    <property type="match status" value="1"/>
</dbReference>
<comment type="cofactor">
    <cofactor evidence="1 16">
        <name>FAD</name>
        <dbReference type="ChEBI" id="CHEBI:57692"/>
    </cofactor>
</comment>
<dbReference type="GO" id="GO:0071555">
    <property type="term" value="P:cell wall organization"/>
    <property type="evidence" value="ECO:0007669"/>
    <property type="project" value="UniProtKB-KW"/>
</dbReference>
<evidence type="ECO:0000256" key="12">
    <source>
        <dbReference type="ARBA" id="ARBA00023002"/>
    </source>
</evidence>
<feature type="active site" evidence="16">
    <location>
        <position position="354"/>
    </location>
</feature>
<dbReference type="Gene3D" id="3.90.78.10">
    <property type="entry name" value="UDP-N-acetylenolpyruvoylglucosamine reductase, C-terminal domain"/>
    <property type="match status" value="1"/>
</dbReference>
<evidence type="ECO:0000256" key="11">
    <source>
        <dbReference type="ARBA" id="ARBA00022984"/>
    </source>
</evidence>
<evidence type="ECO:0000256" key="8">
    <source>
        <dbReference type="ARBA" id="ARBA00022827"/>
    </source>
</evidence>
<keyword evidence="5 16" id="KW-0963">Cytoplasm</keyword>
<comment type="similarity">
    <text evidence="16">Belongs to the MurB family.</text>
</comment>
<evidence type="ECO:0000256" key="10">
    <source>
        <dbReference type="ARBA" id="ARBA00022960"/>
    </source>
</evidence>
<proteinExistence type="inferred from homology"/>
<dbReference type="Proteomes" id="UP000034727">
    <property type="component" value="Unassembled WGS sequence"/>
</dbReference>
<dbReference type="GO" id="GO:0071949">
    <property type="term" value="F:FAD binding"/>
    <property type="evidence" value="ECO:0007669"/>
    <property type="project" value="InterPro"/>
</dbReference>
<comment type="caution">
    <text evidence="18">The sequence shown here is derived from an EMBL/GenBank/DDBJ whole genome shotgun (WGS) entry which is preliminary data.</text>
</comment>
<dbReference type="HAMAP" id="MF_00037">
    <property type="entry name" value="MurB"/>
    <property type="match status" value="1"/>
</dbReference>
<dbReference type="PATRIC" id="fig|1618663.3.peg.494"/>
<keyword evidence="10 16" id="KW-0133">Cell shape</keyword>
<evidence type="ECO:0000259" key="17">
    <source>
        <dbReference type="PROSITE" id="PS51387"/>
    </source>
</evidence>
<evidence type="ECO:0000256" key="9">
    <source>
        <dbReference type="ARBA" id="ARBA00022857"/>
    </source>
</evidence>
<name>A0A0G1N2T1_9BACT</name>
<evidence type="ECO:0000256" key="4">
    <source>
        <dbReference type="ARBA" id="ARBA00004752"/>
    </source>
</evidence>
<dbReference type="AlphaFoldDB" id="A0A0G1N2T1"/>
<dbReference type="Gene3D" id="3.30.465.10">
    <property type="match status" value="1"/>
</dbReference>
<evidence type="ECO:0000256" key="13">
    <source>
        <dbReference type="ARBA" id="ARBA00023306"/>
    </source>
</evidence>
<dbReference type="InterPro" id="IPR016166">
    <property type="entry name" value="FAD-bd_PCMH"/>
</dbReference>
<dbReference type="InterPro" id="IPR003170">
    <property type="entry name" value="MurB"/>
</dbReference>
<comment type="function">
    <text evidence="2 16">Cell wall formation.</text>
</comment>
<evidence type="ECO:0000256" key="6">
    <source>
        <dbReference type="ARBA" id="ARBA00022618"/>
    </source>
</evidence>
<dbReference type="NCBIfam" id="TIGR00179">
    <property type="entry name" value="murB"/>
    <property type="match status" value="1"/>
</dbReference>
<accession>A0A0G1N2T1</accession>
<evidence type="ECO:0000256" key="1">
    <source>
        <dbReference type="ARBA" id="ARBA00001974"/>
    </source>
</evidence>
<dbReference type="GO" id="GO:0008360">
    <property type="term" value="P:regulation of cell shape"/>
    <property type="evidence" value="ECO:0007669"/>
    <property type="project" value="UniProtKB-KW"/>
</dbReference>
<organism evidence="18 19">
    <name type="scientific">Candidatus Jorgensenbacteria bacterium GW2011_GWA2_45_9</name>
    <dbReference type="NCBI Taxonomy" id="1618663"/>
    <lineage>
        <taxon>Bacteria</taxon>
        <taxon>Candidatus Joergenseniibacteriota</taxon>
    </lineage>
</organism>
<keyword evidence="12 16" id="KW-0560">Oxidoreductase</keyword>
<evidence type="ECO:0000256" key="16">
    <source>
        <dbReference type="HAMAP-Rule" id="MF_00037"/>
    </source>
</evidence>
<dbReference type="InterPro" id="IPR036318">
    <property type="entry name" value="FAD-bd_PCMH-like_sf"/>
</dbReference>
<evidence type="ECO:0000256" key="14">
    <source>
        <dbReference type="ARBA" id="ARBA00023316"/>
    </source>
</evidence>
<comment type="caution">
    <text evidence="16">Lacks conserved residue(s) required for the propagation of feature annotation.</text>
</comment>
<dbReference type="GO" id="GO:0008762">
    <property type="term" value="F:UDP-N-acetylmuramate dehydrogenase activity"/>
    <property type="evidence" value="ECO:0007669"/>
    <property type="project" value="UniProtKB-UniRule"/>
</dbReference>
<evidence type="ECO:0000256" key="7">
    <source>
        <dbReference type="ARBA" id="ARBA00022630"/>
    </source>
</evidence>
<dbReference type="InterPro" id="IPR011601">
    <property type="entry name" value="MurB_C"/>
</dbReference>
<feature type="active site" description="Proton donor" evidence="16">
    <location>
        <position position="248"/>
    </location>
</feature>
<dbReference type="Pfam" id="PF01565">
    <property type="entry name" value="FAD_binding_4"/>
    <property type="match status" value="1"/>
</dbReference>
<gene>
    <name evidence="16" type="primary">murB</name>
    <name evidence="18" type="ORF">UX22_C0020G0016</name>
</gene>
<keyword evidence="14 16" id="KW-0961">Cell wall biogenesis/degradation</keyword>
<keyword evidence="6 16" id="KW-0132">Cell division</keyword>
<comment type="subcellular location">
    <subcellularLocation>
        <location evidence="3 16">Cytoplasm</location>
    </subcellularLocation>
</comment>
<dbReference type="InterPro" id="IPR036635">
    <property type="entry name" value="MurB_C_sf"/>
</dbReference>
<dbReference type="Gene3D" id="3.30.43.10">
    <property type="entry name" value="Uridine Diphospho-n-acetylenolpyruvylglucosamine Reductase, domain 2"/>
    <property type="match status" value="1"/>
</dbReference>
<protein>
    <recommendedName>
        <fullName evidence="16">UDP-N-acetylenolpyruvoylglucosamine reductase</fullName>
        <ecNumber evidence="16">1.3.1.98</ecNumber>
    </recommendedName>
    <alternativeName>
        <fullName evidence="16">UDP-N-acetylmuramate dehydrogenase</fullName>
    </alternativeName>
</protein>
<reference evidence="18 19" key="1">
    <citation type="journal article" date="2015" name="Nature">
        <title>rRNA introns, odd ribosomes, and small enigmatic genomes across a large radiation of phyla.</title>
        <authorList>
            <person name="Brown C.T."/>
            <person name="Hug L.A."/>
            <person name="Thomas B.C."/>
            <person name="Sharon I."/>
            <person name="Castelle C.J."/>
            <person name="Singh A."/>
            <person name="Wilkins M.J."/>
            <person name="Williams K.H."/>
            <person name="Banfield J.F."/>
        </authorList>
    </citation>
    <scope>NUCLEOTIDE SEQUENCE [LARGE SCALE GENOMIC DNA]</scope>
</reference>
<evidence type="ECO:0000313" key="19">
    <source>
        <dbReference type="Proteomes" id="UP000034727"/>
    </source>
</evidence>
<keyword evidence="11 16" id="KW-0573">Peptidoglycan synthesis</keyword>
<evidence type="ECO:0000256" key="15">
    <source>
        <dbReference type="ARBA" id="ARBA00048914"/>
    </source>
</evidence>
<dbReference type="GO" id="GO:0051301">
    <property type="term" value="P:cell division"/>
    <property type="evidence" value="ECO:0007669"/>
    <property type="project" value="UniProtKB-KW"/>
</dbReference>
<dbReference type="UniPathway" id="UPA00219"/>
<feature type="domain" description="FAD-binding PCMH-type" evidence="17">
    <location>
        <begin position="17"/>
        <end position="189"/>
    </location>
</feature>
<comment type="pathway">
    <text evidence="4 16">Cell wall biogenesis; peptidoglycan biosynthesis.</text>
</comment>
<dbReference type="GO" id="GO:0005829">
    <property type="term" value="C:cytosol"/>
    <property type="evidence" value="ECO:0007669"/>
    <property type="project" value="TreeGrafter"/>
</dbReference>
<dbReference type="InterPro" id="IPR016167">
    <property type="entry name" value="FAD-bd_PCMH_sub1"/>
</dbReference>
<dbReference type="InterPro" id="IPR016169">
    <property type="entry name" value="FAD-bd_PCMH_sub2"/>
</dbReference>
<dbReference type="EC" id="1.3.1.98" evidence="16"/>
<dbReference type="SUPFAM" id="SSF56176">
    <property type="entry name" value="FAD-binding/transporter-associated domain-like"/>
    <property type="match status" value="1"/>
</dbReference>